<dbReference type="KEGG" id="paun:MJA45_13705"/>
<dbReference type="SUPFAM" id="SSF50985">
    <property type="entry name" value="RCC1/BLIP-II"/>
    <property type="match status" value="1"/>
</dbReference>
<dbReference type="GO" id="GO:0005085">
    <property type="term" value="F:guanyl-nucleotide exchange factor activity"/>
    <property type="evidence" value="ECO:0007669"/>
    <property type="project" value="TreeGrafter"/>
</dbReference>
<protein>
    <submittedName>
        <fullName evidence="9">S-layer homology domain-containing protein</fullName>
    </submittedName>
</protein>
<dbReference type="Pfam" id="PF00395">
    <property type="entry name" value="SLH"/>
    <property type="match status" value="3"/>
</dbReference>
<dbReference type="InterPro" id="IPR051553">
    <property type="entry name" value="Ran_GTPase-activating"/>
</dbReference>
<feature type="domain" description="Ig-like" evidence="7">
    <location>
        <begin position="502"/>
        <end position="588"/>
    </location>
</feature>
<dbReference type="InterPro" id="IPR013783">
    <property type="entry name" value="Ig-like_fold"/>
</dbReference>
<dbReference type="PANTHER" id="PTHR45982:SF1">
    <property type="entry name" value="REGULATOR OF CHROMOSOME CONDENSATION"/>
    <property type="match status" value="1"/>
</dbReference>
<dbReference type="InterPro" id="IPR032109">
    <property type="entry name" value="Big_3_5"/>
</dbReference>
<organism evidence="9 10">
    <name type="scientific">Paenibacillus aurantius</name>
    <dbReference type="NCBI Taxonomy" id="2918900"/>
    <lineage>
        <taxon>Bacteria</taxon>
        <taxon>Bacillati</taxon>
        <taxon>Bacillota</taxon>
        <taxon>Bacilli</taxon>
        <taxon>Bacillales</taxon>
        <taxon>Paenibacillaceae</taxon>
        <taxon>Paenibacillus</taxon>
    </lineage>
</organism>
<dbReference type="InterPro" id="IPR001119">
    <property type="entry name" value="SLH_dom"/>
</dbReference>
<evidence type="ECO:0000313" key="9">
    <source>
        <dbReference type="EMBL" id="WNQ14026.1"/>
    </source>
</evidence>
<evidence type="ECO:0000313" key="10">
    <source>
        <dbReference type="Proteomes" id="UP001305702"/>
    </source>
</evidence>
<keyword evidence="4" id="KW-0624">Polysaccharide degradation</keyword>
<dbReference type="Proteomes" id="UP001305702">
    <property type="component" value="Chromosome"/>
</dbReference>
<dbReference type="AlphaFoldDB" id="A0AA96LL08"/>
<dbReference type="EMBL" id="CP130318">
    <property type="protein sequence ID" value="WNQ14026.1"/>
    <property type="molecule type" value="Genomic_DNA"/>
</dbReference>
<evidence type="ECO:0000259" key="8">
    <source>
        <dbReference type="PROSITE" id="PS51272"/>
    </source>
</evidence>
<keyword evidence="2" id="KW-0136">Cellulose degradation</keyword>
<feature type="chain" id="PRO_5041648259" evidence="6">
    <location>
        <begin position="27"/>
        <end position="1132"/>
    </location>
</feature>
<dbReference type="PROSITE" id="PS51257">
    <property type="entry name" value="PROKAR_LIPOPROTEIN"/>
    <property type="match status" value="1"/>
</dbReference>
<dbReference type="InterPro" id="IPR000408">
    <property type="entry name" value="Reg_chr_condens"/>
</dbReference>
<dbReference type="GO" id="GO:0005737">
    <property type="term" value="C:cytoplasm"/>
    <property type="evidence" value="ECO:0007669"/>
    <property type="project" value="TreeGrafter"/>
</dbReference>
<name>A0AA96LL08_9BACL</name>
<dbReference type="Pfam" id="PF03442">
    <property type="entry name" value="CBM_X2"/>
    <property type="match status" value="1"/>
</dbReference>
<proteinExistence type="predicted"/>
<evidence type="ECO:0000259" key="7">
    <source>
        <dbReference type="PROSITE" id="PS50835"/>
    </source>
</evidence>
<feature type="compositionally biased region" description="Low complexity" evidence="5">
    <location>
        <begin position="683"/>
        <end position="698"/>
    </location>
</feature>
<dbReference type="Gene3D" id="2.60.40.10">
    <property type="entry name" value="Immunoglobulins"/>
    <property type="match status" value="1"/>
</dbReference>
<evidence type="ECO:0000256" key="1">
    <source>
        <dbReference type="ARBA" id="ARBA00022729"/>
    </source>
</evidence>
<evidence type="ECO:0000256" key="2">
    <source>
        <dbReference type="ARBA" id="ARBA00023001"/>
    </source>
</evidence>
<accession>A0AA96LL08</accession>
<dbReference type="Gene3D" id="2.130.10.30">
    <property type="entry name" value="Regulator of chromosome condensation 1/beta-lactamase-inhibitor protein II"/>
    <property type="match status" value="2"/>
</dbReference>
<keyword evidence="10" id="KW-1185">Reference proteome</keyword>
<feature type="region of interest" description="Disordered" evidence="5">
    <location>
        <begin position="681"/>
        <end position="703"/>
    </location>
</feature>
<feature type="domain" description="SLH" evidence="8">
    <location>
        <begin position="1072"/>
        <end position="1132"/>
    </location>
</feature>
<dbReference type="Pfam" id="PF16640">
    <property type="entry name" value="Big_3_5"/>
    <property type="match status" value="1"/>
</dbReference>
<feature type="domain" description="SLH" evidence="8">
    <location>
        <begin position="1003"/>
        <end position="1066"/>
    </location>
</feature>
<dbReference type="SUPFAM" id="SSF81296">
    <property type="entry name" value="E set domains"/>
    <property type="match status" value="1"/>
</dbReference>
<evidence type="ECO:0000256" key="5">
    <source>
        <dbReference type="SAM" id="MobiDB-lite"/>
    </source>
</evidence>
<evidence type="ECO:0000256" key="6">
    <source>
        <dbReference type="SAM" id="SignalP"/>
    </source>
</evidence>
<evidence type="ECO:0000256" key="4">
    <source>
        <dbReference type="ARBA" id="ARBA00023326"/>
    </source>
</evidence>
<dbReference type="GO" id="GO:0030245">
    <property type="term" value="P:cellulose catabolic process"/>
    <property type="evidence" value="ECO:0007669"/>
    <property type="project" value="UniProtKB-KW"/>
</dbReference>
<dbReference type="PANTHER" id="PTHR45982">
    <property type="entry name" value="REGULATOR OF CHROMOSOME CONDENSATION"/>
    <property type="match status" value="1"/>
</dbReference>
<sequence>MRKLILAIIIIVTIACPRLQPAVADAASPMFTTVSSQLNTTLSLDAAGHLWAWGSNASGQFGDGTLNSSSTPRRITVTDNGTEVLFKEGKASFNTALALDQDGNLWSAGSDGNGQLGLGEAVSSAHIWTKISVTEGGLPILFKKIAISRYSAAALDQDGNLWVWGFRTNGAGSYYIPTRQPVSSGGSPVTFETLEMNDEHGIAIDSENHVWTIMSQVINPSMFAIQEGGVDVPFQSIAAGSTYGTGYFFNTAIDKNGNLWTWGSDAGLYEGQLGDGQPLGTSVQGVWAPVKISVSDNESPVHFERIAAGRKHGLALDENGNLWTWGSNRTGQLGDNSTANTNVPHKVQVSDNGTPVQFSDVWAGYDVSYGLDGNGRLWSWGAQGLLGGNSSGGGMQKVPQRVFLPSQASLTASVTSSTYLQPVTLTTSIVGALNTPTGVVEFKDGAAVLGSGTVASDGTTQFTTSDLPTGHHSITAQYKGDAIYLAHTSEAVNLTVSMPAAPSLMITPSVTAPTNGPVTLTVTTQTYGSGNSLTALKWLPGHNDAEAFVSAGNDILAASSFEAVDNGTYTVYAKDLAGNASVQTIQIANINSVLNPSTASFDKYAASAGNADVSTALTLNGNTLTSITNGATPLVAGRDYKITDDTVTILKSYLQAQPTGPVNLAFTFNEGEAQTLAITITDSTPTETNPNPPSSGSEPAEETEPFGIVVDPSIGVVINVDSSALVTETAADGTRIQKLNLPKPILDQAAIQLKNSVKAIITIKVPDTQRSVQVQLSGSSVAAIGSAFPGTDIEVELNGSSLQLKASDVDLEGIAERLGVDISTLKIVTTMKQVSDSMQTELEKLGTSERFRLAGSPVDFHVNVETESGQSVEMRDLGGKYMVRAIVYDASQAAGNVIAVHFDPLANTVSYVPTHLATREDGKKEAVMKVLHYSIYAVIHSEDRHFADLNGHWAKQDVELLASKLIVNGVTSERFVPDTSITRAEFASLLVRAMGLLMEHDAAYKGFADVAGTAWYASAVEAAAKAGLVNGVTADRFEPNALITREQMAVMIARSLALVSGESNGPGNSHSLAAFTDRESISSWAQAAVAGSVEAGIINGMDGGRFEPLQFANRAQAATMLNRLLQKVNFIE</sequence>
<feature type="signal peptide" evidence="6">
    <location>
        <begin position="1"/>
        <end position="26"/>
    </location>
</feature>
<gene>
    <name evidence="9" type="ORF">MJA45_13705</name>
</gene>
<dbReference type="InterPro" id="IPR005102">
    <property type="entry name" value="Carbo-bd_X2"/>
</dbReference>
<dbReference type="InterPro" id="IPR009091">
    <property type="entry name" value="RCC1/BLIP-II"/>
</dbReference>
<dbReference type="PROSITE" id="PS50835">
    <property type="entry name" value="IG_LIKE"/>
    <property type="match status" value="1"/>
</dbReference>
<dbReference type="Pfam" id="PF00415">
    <property type="entry name" value="RCC1"/>
    <property type="match status" value="1"/>
</dbReference>
<dbReference type="Pfam" id="PF13540">
    <property type="entry name" value="RCC1_2"/>
    <property type="match status" value="1"/>
</dbReference>
<reference evidence="9 10" key="1">
    <citation type="submission" date="2022-02" db="EMBL/GenBank/DDBJ databases">
        <title>Paenibacillus sp. MBLB1776 Whole Genome Shotgun Sequencing.</title>
        <authorList>
            <person name="Hwang C.Y."/>
            <person name="Cho E.-S."/>
            <person name="Seo M.-J."/>
        </authorList>
    </citation>
    <scope>NUCLEOTIDE SEQUENCE [LARGE SCALE GENOMIC DNA]</scope>
    <source>
        <strain evidence="9 10">MBLB1776</strain>
    </source>
</reference>
<dbReference type="PROSITE" id="PS00626">
    <property type="entry name" value="RCC1_2"/>
    <property type="match status" value="1"/>
</dbReference>
<dbReference type="RefSeq" id="WP_315607808.1">
    <property type="nucleotide sequence ID" value="NZ_CP130318.1"/>
</dbReference>
<dbReference type="PROSITE" id="PS50012">
    <property type="entry name" value="RCC1_3"/>
    <property type="match status" value="3"/>
</dbReference>
<keyword evidence="1 6" id="KW-0732">Signal</keyword>
<dbReference type="InterPro" id="IPR014756">
    <property type="entry name" value="Ig_E-set"/>
</dbReference>
<dbReference type="InterPro" id="IPR007110">
    <property type="entry name" value="Ig-like_dom"/>
</dbReference>
<keyword evidence="3" id="KW-0119">Carbohydrate metabolism</keyword>
<evidence type="ECO:0000256" key="3">
    <source>
        <dbReference type="ARBA" id="ARBA00023277"/>
    </source>
</evidence>
<dbReference type="PROSITE" id="PS51272">
    <property type="entry name" value="SLH"/>
    <property type="match status" value="3"/>
</dbReference>
<feature type="domain" description="SLH" evidence="8">
    <location>
        <begin position="941"/>
        <end position="1002"/>
    </location>
</feature>